<feature type="chain" id="PRO_5024291446" evidence="7">
    <location>
        <begin position="18"/>
        <end position="305"/>
    </location>
</feature>
<sequence length="305" mass="30789">MVLVLGAPFGAATAALAARCLPSGTARNARAEVDVRGALLFAATTLAVLLPLVTSLRGAGLAYCAATTGVLAVLTVLHHRRTIRIGGVPLIAPALLHRALYLVGAAVAATQFGAQMAASLALTMFVQDGLGLSAMSAAAVLLPMSLAMVVTSGLAGRAADRFGPRLVTAGITLSVCCLLGAGAAAQHASPRVLPFLLGGAQLALGAAVGLLTAPLQAEVLRHAPPRTAGVAGGILQMGQRLAAAVSVAAISGLDLNDRPRALAELRLAYGHAVVACACITSLGLTLRLATHHLRPQTNQRHFPHP</sequence>
<dbReference type="PANTHER" id="PTHR42718:SF39">
    <property type="entry name" value="ACTINORHODIN TRANSPORTER-RELATED"/>
    <property type="match status" value="1"/>
</dbReference>
<feature type="transmembrane region" description="Helical" evidence="6">
    <location>
        <begin position="99"/>
        <end position="122"/>
    </location>
</feature>
<feature type="transmembrane region" description="Helical" evidence="6">
    <location>
        <begin position="60"/>
        <end position="79"/>
    </location>
</feature>
<evidence type="ECO:0000256" key="6">
    <source>
        <dbReference type="SAM" id="Phobius"/>
    </source>
</evidence>
<reference evidence="8 9" key="1">
    <citation type="submission" date="2019-05" db="EMBL/GenBank/DDBJ databases">
        <title>Streptomyces marianii sp. nov., a novel marine actinomycete from southern coast of India.</title>
        <authorList>
            <person name="Iniyan A.M."/>
            <person name="Wink J."/>
            <person name="Ramprasad E."/>
            <person name="Ramana C.V."/>
            <person name="Bunk B."/>
            <person name="Sproer C."/>
            <person name="Joseph F.-J.R.S."/>
            <person name="Vincent S.G.P."/>
        </authorList>
    </citation>
    <scope>NUCLEOTIDE SEQUENCE [LARGE SCALE GENOMIC DNA]</scope>
    <source>
        <strain evidence="8 9">ICN19</strain>
    </source>
</reference>
<keyword evidence="4 6" id="KW-0472">Membrane</keyword>
<evidence type="ECO:0000256" key="1">
    <source>
        <dbReference type="ARBA" id="ARBA00004141"/>
    </source>
</evidence>
<feature type="transmembrane region" description="Helical" evidence="6">
    <location>
        <begin position="33"/>
        <end position="53"/>
    </location>
</feature>
<keyword evidence="5" id="KW-0046">Antibiotic resistance</keyword>
<evidence type="ECO:0000313" key="9">
    <source>
        <dbReference type="Proteomes" id="UP000305921"/>
    </source>
</evidence>
<dbReference type="GO" id="GO:0022857">
    <property type="term" value="F:transmembrane transporter activity"/>
    <property type="evidence" value="ECO:0007669"/>
    <property type="project" value="InterPro"/>
</dbReference>
<feature type="transmembrane region" description="Helical" evidence="6">
    <location>
        <begin position="134"/>
        <end position="154"/>
    </location>
</feature>
<dbReference type="EMBL" id="VAWE01000001">
    <property type="protein sequence ID" value="TLQ46151.1"/>
    <property type="molecule type" value="Genomic_DNA"/>
</dbReference>
<dbReference type="GO" id="GO:0016020">
    <property type="term" value="C:membrane"/>
    <property type="evidence" value="ECO:0007669"/>
    <property type="project" value="UniProtKB-SubCell"/>
</dbReference>
<organism evidence="8 9">
    <name type="scientific">Streptomyces marianii</name>
    <dbReference type="NCBI Taxonomy" id="1817406"/>
    <lineage>
        <taxon>Bacteria</taxon>
        <taxon>Bacillati</taxon>
        <taxon>Actinomycetota</taxon>
        <taxon>Actinomycetes</taxon>
        <taxon>Kitasatosporales</taxon>
        <taxon>Streptomycetaceae</taxon>
        <taxon>Streptomyces</taxon>
    </lineage>
</organism>
<proteinExistence type="predicted"/>
<evidence type="ECO:0000256" key="4">
    <source>
        <dbReference type="ARBA" id="ARBA00023136"/>
    </source>
</evidence>
<keyword evidence="7" id="KW-0732">Signal</keyword>
<dbReference type="GO" id="GO:0046677">
    <property type="term" value="P:response to antibiotic"/>
    <property type="evidence" value="ECO:0007669"/>
    <property type="project" value="UniProtKB-KW"/>
</dbReference>
<comment type="subcellular location">
    <subcellularLocation>
        <location evidence="1">Membrane</location>
        <topology evidence="1">Multi-pass membrane protein</topology>
    </subcellularLocation>
</comment>
<dbReference type="SUPFAM" id="SSF103473">
    <property type="entry name" value="MFS general substrate transporter"/>
    <property type="match status" value="1"/>
</dbReference>
<feature type="signal peptide" evidence="7">
    <location>
        <begin position="1"/>
        <end position="17"/>
    </location>
</feature>
<dbReference type="Gene3D" id="1.20.1250.20">
    <property type="entry name" value="MFS general substrate transporter like domains"/>
    <property type="match status" value="1"/>
</dbReference>
<keyword evidence="2 6" id="KW-0812">Transmembrane</keyword>
<comment type="caution">
    <text evidence="8">The sequence shown here is derived from an EMBL/GenBank/DDBJ whole genome shotgun (WGS) entry which is preliminary data.</text>
</comment>
<evidence type="ECO:0000256" key="2">
    <source>
        <dbReference type="ARBA" id="ARBA00022692"/>
    </source>
</evidence>
<dbReference type="AlphaFoldDB" id="A0A5R9E7X5"/>
<gene>
    <name evidence="8" type="ORF">FEF34_26980</name>
</gene>
<protein>
    <submittedName>
        <fullName evidence="8">MFS transporter</fullName>
    </submittedName>
</protein>
<dbReference type="RefSeq" id="WP_138055463.1">
    <property type="nucleotide sequence ID" value="NZ_VAWE01000001.1"/>
</dbReference>
<dbReference type="OrthoDB" id="783189at2"/>
<accession>A0A5R9E7X5</accession>
<evidence type="ECO:0000256" key="7">
    <source>
        <dbReference type="SAM" id="SignalP"/>
    </source>
</evidence>
<evidence type="ECO:0000256" key="3">
    <source>
        <dbReference type="ARBA" id="ARBA00022989"/>
    </source>
</evidence>
<feature type="transmembrane region" description="Helical" evidence="6">
    <location>
        <begin position="166"/>
        <end position="185"/>
    </location>
</feature>
<feature type="transmembrane region" description="Helical" evidence="6">
    <location>
        <begin position="192"/>
        <end position="215"/>
    </location>
</feature>
<evidence type="ECO:0000313" key="8">
    <source>
        <dbReference type="EMBL" id="TLQ46151.1"/>
    </source>
</evidence>
<dbReference type="PANTHER" id="PTHR42718">
    <property type="entry name" value="MAJOR FACILITATOR SUPERFAMILY MULTIDRUG TRANSPORTER MFSC"/>
    <property type="match status" value="1"/>
</dbReference>
<dbReference type="InterPro" id="IPR011701">
    <property type="entry name" value="MFS"/>
</dbReference>
<dbReference type="InterPro" id="IPR036259">
    <property type="entry name" value="MFS_trans_sf"/>
</dbReference>
<evidence type="ECO:0000256" key="5">
    <source>
        <dbReference type="ARBA" id="ARBA00023251"/>
    </source>
</evidence>
<name>A0A5R9E7X5_9ACTN</name>
<dbReference type="Pfam" id="PF07690">
    <property type="entry name" value="MFS_1"/>
    <property type="match status" value="1"/>
</dbReference>
<dbReference type="Proteomes" id="UP000305921">
    <property type="component" value="Unassembled WGS sequence"/>
</dbReference>
<keyword evidence="9" id="KW-1185">Reference proteome</keyword>
<feature type="transmembrane region" description="Helical" evidence="6">
    <location>
        <begin position="268"/>
        <end position="290"/>
    </location>
</feature>
<keyword evidence="3 6" id="KW-1133">Transmembrane helix</keyword>